<reference evidence="1 2" key="1">
    <citation type="submission" date="2020-08" db="EMBL/GenBank/DDBJ databases">
        <title>Genomic Encyclopedia of Type Strains, Phase III (KMG-III): the genomes of soil and plant-associated and newly described type strains.</title>
        <authorList>
            <person name="Whitman W."/>
        </authorList>
    </citation>
    <scope>NUCLEOTIDE SEQUENCE [LARGE SCALE GENOMIC DNA]</scope>
    <source>
        <strain evidence="1 2">CECT 5862</strain>
    </source>
</reference>
<dbReference type="Pfam" id="PF09388">
    <property type="entry name" value="SpoOE-like"/>
    <property type="match status" value="1"/>
</dbReference>
<dbReference type="RefSeq" id="WP_183600293.1">
    <property type="nucleotide sequence ID" value="NZ_JACHXK010000004.1"/>
</dbReference>
<dbReference type="Proteomes" id="UP000570361">
    <property type="component" value="Unassembled WGS sequence"/>
</dbReference>
<gene>
    <name evidence="1" type="ORF">FHS18_002470</name>
</gene>
<dbReference type="GO" id="GO:0043937">
    <property type="term" value="P:regulation of sporulation"/>
    <property type="evidence" value="ECO:0007669"/>
    <property type="project" value="InterPro"/>
</dbReference>
<evidence type="ECO:0008006" key="3">
    <source>
        <dbReference type="Google" id="ProtNLM"/>
    </source>
</evidence>
<accession>A0A7W5AX34</accession>
<dbReference type="Gene3D" id="4.10.280.10">
    <property type="entry name" value="Helix-loop-helix DNA-binding domain"/>
    <property type="match status" value="1"/>
</dbReference>
<dbReference type="AlphaFoldDB" id="A0A7W5AX34"/>
<dbReference type="EMBL" id="JACHXK010000004">
    <property type="protein sequence ID" value="MBB3110403.1"/>
    <property type="molecule type" value="Genomic_DNA"/>
</dbReference>
<dbReference type="InterPro" id="IPR037208">
    <property type="entry name" value="Spo0E-like_sf"/>
</dbReference>
<sequence length="58" mass="6730">MNNLADLNHEIERLRLLLNGYMSESSLTHPRILELSQKLDKLIVKHYRLASQLKSSPT</sequence>
<proteinExistence type="predicted"/>
<dbReference type="InterPro" id="IPR018540">
    <property type="entry name" value="Spo0E-like"/>
</dbReference>
<comment type="caution">
    <text evidence="1">The sequence shown here is derived from an EMBL/GenBank/DDBJ whole genome shotgun (WGS) entry which is preliminary data.</text>
</comment>
<organism evidence="1 2">
    <name type="scientific">Paenibacillus phyllosphaerae</name>
    <dbReference type="NCBI Taxonomy" id="274593"/>
    <lineage>
        <taxon>Bacteria</taxon>
        <taxon>Bacillati</taxon>
        <taxon>Bacillota</taxon>
        <taxon>Bacilli</taxon>
        <taxon>Bacillales</taxon>
        <taxon>Paenibacillaceae</taxon>
        <taxon>Paenibacillus</taxon>
    </lineage>
</organism>
<dbReference type="SUPFAM" id="SSF140500">
    <property type="entry name" value="BAS1536-like"/>
    <property type="match status" value="1"/>
</dbReference>
<dbReference type="InterPro" id="IPR036638">
    <property type="entry name" value="HLH_DNA-bd_sf"/>
</dbReference>
<protein>
    <recommendedName>
        <fullName evidence="3">Spo0E like sporulation regulatory protein</fullName>
    </recommendedName>
</protein>
<dbReference type="GO" id="GO:0046983">
    <property type="term" value="F:protein dimerization activity"/>
    <property type="evidence" value="ECO:0007669"/>
    <property type="project" value="InterPro"/>
</dbReference>
<keyword evidence="2" id="KW-1185">Reference proteome</keyword>
<evidence type="ECO:0000313" key="1">
    <source>
        <dbReference type="EMBL" id="MBB3110403.1"/>
    </source>
</evidence>
<name>A0A7W5AX34_9BACL</name>
<evidence type="ECO:0000313" key="2">
    <source>
        <dbReference type="Proteomes" id="UP000570361"/>
    </source>
</evidence>